<keyword evidence="6 10" id="KW-0418">Kinase</keyword>
<dbReference type="EMBL" id="FLYE01000023">
    <property type="protein sequence ID" value="SCA56919.1"/>
    <property type="molecule type" value="Genomic_DNA"/>
</dbReference>
<dbReference type="EC" id="2.7.13.3" evidence="2"/>
<dbReference type="PRINTS" id="PR00344">
    <property type="entry name" value="BCTRLSENSOR"/>
</dbReference>
<dbReference type="Proteomes" id="UP000231658">
    <property type="component" value="Unassembled WGS sequence"/>
</dbReference>
<dbReference type="PROSITE" id="PS50109">
    <property type="entry name" value="HIS_KIN"/>
    <property type="match status" value="1"/>
</dbReference>
<dbReference type="Gene3D" id="3.30.565.10">
    <property type="entry name" value="Histidine kinase-like ATPase, C-terminal domain"/>
    <property type="match status" value="1"/>
</dbReference>
<evidence type="ECO:0000256" key="2">
    <source>
        <dbReference type="ARBA" id="ARBA00012438"/>
    </source>
</evidence>
<feature type="domain" description="Histidine kinase" evidence="9">
    <location>
        <begin position="428"/>
        <end position="626"/>
    </location>
</feature>
<dbReference type="SMART" id="SM00387">
    <property type="entry name" value="HATPase_c"/>
    <property type="match status" value="1"/>
</dbReference>
<evidence type="ECO:0000256" key="4">
    <source>
        <dbReference type="ARBA" id="ARBA00022553"/>
    </source>
</evidence>
<protein>
    <recommendedName>
        <fullName evidence="3">Chemotaxis protein CheA</fullName>
        <ecNumber evidence="2">2.7.13.3</ecNumber>
    </recommendedName>
</protein>
<dbReference type="PANTHER" id="PTHR43395:SF10">
    <property type="entry name" value="CHEMOTAXIS PROTEIN CHEA"/>
    <property type="match status" value="1"/>
</dbReference>
<dbReference type="Gene3D" id="3.30.450.20">
    <property type="entry name" value="PAS domain"/>
    <property type="match status" value="1"/>
</dbReference>
<dbReference type="SUPFAM" id="SSF55874">
    <property type="entry name" value="ATPase domain of HSP90 chaperone/DNA topoisomerase II/histidine kinase"/>
    <property type="match status" value="1"/>
</dbReference>
<dbReference type="PANTHER" id="PTHR43395">
    <property type="entry name" value="SENSOR HISTIDINE KINASE CHEA"/>
    <property type="match status" value="1"/>
</dbReference>
<evidence type="ECO:0000256" key="8">
    <source>
        <dbReference type="SAM" id="Coils"/>
    </source>
</evidence>
<dbReference type="GO" id="GO:0004673">
    <property type="term" value="F:protein histidine kinase activity"/>
    <property type="evidence" value="ECO:0007669"/>
    <property type="project" value="UniProtKB-EC"/>
</dbReference>
<comment type="function">
    <text evidence="7">Involved in the transmission of sensory signals from the chemoreceptors to the flagellar motors. CheA is autophosphorylated; it can transfer its phosphate group to either CheB or CheY.</text>
</comment>
<feature type="coiled-coil region" evidence="8">
    <location>
        <begin position="3"/>
        <end position="37"/>
    </location>
</feature>
<evidence type="ECO:0000256" key="7">
    <source>
        <dbReference type="ARBA" id="ARBA00035100"/>
    </source>
</evidence>
<dbReference type="InterPro" id="IPR013656">
    <property type="entry name" value="PAS_4"/>
</dbReference>
<keyword evidence="4" id="KW-0597">Phosphoprotein</keyword>
<dbReference type="SUPFAM" id="SSF55785">
    <property type="entry name" value="PYP-like sensor domain (PAS domain)"/>
    <property type="match status" value="1"/>
</dbReference>
<keyword evidence="5 10" id="KW-0808">Transferase</keyword>
<comment type="catalytic activity">
    <reaction evidence="1">
        <text>ATP + protein L-histidine = ADP + protein N-phospho-L-histidine.</text>
        <dbReference type="EC" id="2.7.13.3"/>
    </reaction>
</comment>
<name>A0A1C3RI16_9PROT</name>
<dbReference type="InterPro" id="IPR051315">
    <property type="entry name" value="Bact_Chemotaxis_CheA"/>
</dbReference>
<dbReference type="InterPro" id="IPR035965">
    <property type="entry name" value="PAS-like_dom_sf"/>
</dbReference>
<gene>
    <name evidence="10" type="ORF">MTBPR1_30289</name>
</gene>
<dbReference type="STRING" id="1867952.MTBPR1_30289"/>
<evidence type="ECO:0000256" key="6">
    <source>
        <dbReference type="ARBA" id="ARBA00022777"/>
    </source>
</evidence>
<dbReference type="InterPro" id="IPR004358">
    <property type="entry name" value="Sig_transdc_His_kin-like_C"/>
</dbReference>
<dbReference type="FunFam" id="3.30.565.10:FF:000016">
    <property type="entry name" value="Chemotaxis protein CheA, putative"/>
    <property type="match status" value="1"/>
</dbReference>
<dbReference type="RefSeq" id="WP_069188972.1">
    <property type="nucleotide sequence ID" value="NZ_FLYE01000023.1"/>
</dbReference>
<evidence type="ECO:0000256" key="3">
    <source>
        <dbReference type="ARBA" id="ARBA00021495"/>
    </source>
</evidence>
<dbReference type="OrthoDB" id="9803176at2"/>
<reference evidence="10 11" key="1">
    <citation type="submission" date="2016-07" db="EMBL/GenBank/DDBJ databases">
        <authorList>
            <person name="Lefevre C.T."/>
        </authorList>
    </citation>
    <scope>NUCLEOTIDE SEQUENCE [LARGE SCALE GENOMIC DNA]</scope>
    <source>
        <strain evidence="10">PR1</strain>
    </source>
</reference>
<dbReference type="InterPro" id="IPR003594">
    <property type="entry name" value="HATPase_dom"/>
</dbReference>
<dbReference type="Pfam" id="PF02518">
    <property type="entry name" value="HATPase_c"/>
    <property type="match status" value="1"/>
</dbReference>
<proteinExistence type="predicted"/>
<evidence type="ECO:0000256" key="5">
    <source>
        <dbReference type="ARBA" id="ARBA00022679"/>
    </source>
</evidence>
<evidence type="ECO:0000256" key="1">
    <source>
        <dbReference type="ARBA" id="ARBA00000085"/>
    </source>
</evidence>
<dbReference type="InterPro" id="IPR005467">
    <property type="entry name" value="His_kinase_dom"/>
</dbReference>
<evidence type="ECO:0000313" key="10">
    <source>
        <dbReference type="EMBL" id="SCA56919.1"/>
    </source>
</evidence>
<dbReference type="Pfam" id="PF08448">
    <property type="entry name" value="PAS_4"/>
    <property type="match status" value="1"/>
</dbReference>
<sequence length="626" mass="70830">MTKDSQEQKITELEARIASLESELEEAQDSEQRFLDALKVSPMALCQHDTKLSYTWLYNSHMGFVDNEVIGKTDWDILPTDLADRMGVIKKRVLKTGVAERVEIPSVVDSPDAEYFDLVVHPITAEDSDEVIGLTCGGIDVTERKKMEKQIQEARDAALISRQHIADLLDSSGQGFISFGKDMIVGSEYSKACNDFFQCKPEGLNVLDLFYTEQEVQKRELFKESLISALGFDDEFAQGMVLSLLPACFEMNSYVLKVEYKVLQSSKIMIVLTDITKETNLKNKLEGEYNRLNMIVTAASEQGELFEVISDFRAFLAGELEPSNWVSIYRQIHTFKGHFNQYSFIELPLVLHDIEQEIQQQQDHVSLSKTKMIEALETDLQVITDILGEDFIDKKGYSQVSNLLLDAIKQRVAQLREQNPAALSDANINELLEKLDSIYTIDFKQMLKPLARGTYSLAERFDKKINIDIHGDEIVVEREKFHDLASSLIHVFRNAVDHGIEDEEERDETGKDEIATIDCHCRDTDGEIILQIKDDGQGIEPAKIKDVLISKYHMADKEVDEMSDQELLQTVFDDQFSSRDEVTEVSGRGVGLSATRMVVEEFGGTIAMSSVPGQWSMVEVRIPRAS</sequence>
<organism evidence="10 11">
    <name type="scientific">Candidatus Terasakiella magnetica</name>
    <dbReference type="NCBI Taxonomy" id="1867952"/>
    <lineage>
        <taxon>Bacteria</taxon>
        <taxon>Pseudomonadati</taxon>
        <taxon>Pseudomonadota</taxon>
        <taxon>Alphaproteobacteria</taxon>
        <taxon>Rhodospirillales</taxon>
        <taxon>Terasakiellaceae</taxon>
        <taxon>Terasakiella</taxon>
    </lineage>
</organism>
<keyword evidence="11" id="KW-1185">Reference proteome</keyword>
<dbReference type="InterPro" id="IPR036890">
    <property type="entry name" value="HATPase_C_sf"/>
</dbReference>
<accession>A0A1C3RI16</accession>
<keyword evidence="8" id="KW-0175">Coiled coil</keyword>
<dbReference type="AlphaFoldDB" id="A0A1C3RI16"/>
<evidence type="ECO:0000313" key="11">
    <source>
        <dbReference type="Proteomes" id="UP000231658"/>
    </source>
</evidence>
<evidence type="ECO:0000259" key="9">
    <source>
        <dbReference type="PROSITE" id="PS50109"/>
    </source>
</evidence>